<feature type="non-terminal residue" evidence="3">
    <location>
        <position position="1"/>
    </location>
</feature>
<comment type="caution">
    <text evidence="3">The sequence shown here is derived from an EMBL/GenBank/DDBJ whole genome shotgun (WGS) entry which is preliminary data.</text>
</comment>
<evidence type="ECO:0000313" key="3">
    <source>
        <dbReference type="EMBL" id="CAF4347385.1"/>
    </source>
</evidence>
<dbReference type="GO" id="GO:0030036">
    <property type="term" value="P:actin cytoskeleton organization"/>
    <property type="evidence" value="ECO:0007669"/>
    <property type="project" value="InterPro"/>
</dbReference>
<organism evidence="3 4">
    <name type="scientific">Rotaria magnacalcarata</name>
    <dbReference type="NCBI Taxonomy" id="392030"/>
    <lineage>
        <taxon>Eukaryota</taxon>
        <taxon>Metazoa</taxon>
        <taxon>Spiralia</taxon>
        <taxon>Gnathifera</taxon>
        <taxon>Rotifera</taxon>
        <taxon>Eurotatoria</taxon>
        <taxon>Bdelloidea</taxon>
        <taxon>Philodinida</taxon>
        <taxon>Philodinidae</taxon>
        <taxon>Rotaria</taxon>
    </lineage>
</organism>
<dbReference type="InterPro" id="IPR017868">
    <property type="entry name" value="Filamin/ABP280_repeat-like"/>
</dbReference>
<name>A0A8S2UJP6_9BILA</name>
<keyword evidence="1" id="KW-0677">Repeat</keyword>
<dbReference type="SUPFAM" id="SSF81296">
    <property type="entry name" value="E set domains"/>
    <property type="match status" value="1"/>
</dbReference>
<dbReference type="PANTHER" id="PTHR38537">
    <property type="entry name" value="JITTERBUG, ISOFORM N"/>
    <property type="match status" value="1"/>
</dbReference>
<feature type="repeat" description="Filamin" evidence="2">
    <location>
        <begin position="1"/>
        <end position="27"/>
    </location>
</feature>
<sequence length="66" mass="7063">PTIPGEYAVHILCNDEDIPLSPFMAWIEAPGNFDPNKVKAYGPGLEPSGQIIGKPTEFTIDAHNAG</sequence>
<protein>
    <submittedName>
        <fullName evidence="3">Uncharacterized protein</fullName>
    </submittedName>
</protein>
<dbReference type="Gene3D" id="2.60.40.10">
    <property type="entry name" value="Immunoglobulins"/>
    <property type="match status" value="2"/>
</dbReference>
<feature type="non-terminal residue" evidence="3">
    <location>
        <position position="66"/>
    </location>
</feature>
<evidence type="ECO:0000256" key="1">
    <source>
        <dbReference type="ARBA" id="ARBA00022737"/>
    </source>
</evidence>
<dbReference type="EMBL" id="CAJOBH010044601">
    <property type="protein sequence ID" value="CAF4347385.1"/>
    <property type="molecule type" value="Genomic_DNA"/>
</dbReference>
<dbReference type="InterPro" id="IPR014756">
    <property type="entry name" value="Ig_E-set"/>
</dbReference>
<reference evidence="3" key="1">
    <citation type="submission" date="2021-02" db="EMBL/GenBank/DDBJ databases">
        <authorList>
            <person name="Nowell W R."/>
        </authorList>
    </citation>
    <scope>NUCLEOTIDE SEQUENCE</scope>
</reference>
<dbReference type="InterPro" id="IPR013783">
    <property type="entry name" value="Ig-like_fold"/>
</dbReference>
<accession>A0A8S2UJP6</accession>
<proteinExistence type="predicted"/>
<dbReference type="PROSITE" id="PS50194">
    <property type="entry name" value="FILAMIN_REPEAT"/>
    <property type="match status" value="2"/>
</dbReference>
<dbReference type="PANTHER" id="PTHR38537:SF8">
    <property type="entry name" value="FILAMIN-A"/>
    <property type="match status" value="1"/>
</dbReference>
<dbReference type="Proteomes" id="UP000681967">
    <property type="component" value="Unassembled WGS sequence"/>
</dbReference>
<gene>
    <name evidence="3" type="ORF">BYL167_LOCUS29355</name>
</gene>
<evidence type="ECO:0000313" key="4">
    <source>
        <dbReference type="Proteomes" id="UP000681967"/>
    </source>
</evidence>
<dbReference type="GO" id="GO:0051015">
    <property type="term" value="F:actin filament binding"/>
    <property type="evidence" value="ECO:0007669"/>
    <property type="project" value="InterPro"/>
</dbReference>
<dbReference type="Pfam" id="PF00630">
    <property type="entry name" value="Filamin"/>
    <property type="match status" value="1"/>
</dbReference>
<feature type="repeat" description="Filamin" evidence="2">
    <location>
        <begin position="30"/>
        <end position="66"/>
    </location>
</feature>
<dbReference type="AlphaFoldDB" id="A0A8S2UJP6"/>
<dbReference type="InterPro" id="IPR044801">
    <property type="entry name" value="Filamin"/>
</dbReference>
<evidence type="ECO:0000256" key="2">
    <source>
        <dbReference type="PROSITE-ProRule" id="PRU00087"/>
    </source>
</evidence>